<feature type="region of interest" description="Disordered" evidence="1">
    <location>
        <begin position="620"/>
        <end position="640"/>
    </location>
</feature>
<feature type="region of interest" description="Disordered" evidence="1">
    <location>
        <begin position="680"/>
        <end position="703"/>
    </location>
</feature>
<feature type="compositionally biased region" description="Polar residues" evidence="1">
    <location>
        <begin position="387"/>
        <end position="397"/>
    </location>
</feature>
<organism evidence="3 4">
    <name type="scientific">Rhynchosporium agropyri</name>
    <dbReference type="NCBI Taxonomy" id="914238"/>
    <lineage>
        <taxon>Eukaryota</taxon>
        <taxon>Fungi</taxon>
        <taxon>Dikarya</taxon>
        <taxon>Ascomycota</taxon>
        <taxon>Pezizomycotina</taxon>
        <taxon>Leotiomycetes</taxon>
        <taxon>Helotiales</taxon>
        <taxon>Ploettnerulaceae</taxon>
        <taxon>Rhynchosporium</taxon>
    </lineage>
</organism>
<evidence type="ECO:0000256" key="1">
    <source>
        <dbReference type="SAM" id="MobiDB-lite"/>
    </source>
</evidence>
<gene>
    <name evidence="3" type="ORF">RAG0_05431</name>
</gene>
<dbReference type="EMBL" id="FJUX01000024">
    <property type="protein sequence ID" value="CZS95957.1"/>
    <property type="molecule type" value="Genomic_DNA"/>
</dbReference>
<dbReference type="AlphaFoldDB" id="A0A1E1KD22"/>
<reference evidence="4" key="1">
    <citation type="submission" date="2016-03" db="EMBL/GenBank/DDBJ databases">
        <authorList>
            <person name="Guldener U."/>
        </authorList>
    </citation>
    <scope>NUCLEOTIDE SEQUENCE [LARGE SCALE GENOMIC DNA]</scope>
    <source>
        <strain evidence="4">04CH-RAC-A.6.1</strain>
    </source>
</reference>
<sequence>MTNGKVVRKARNKAGPPLQTIVKEPVLRHDQSLELIRTAIAATVSVFHAFLTMDNWLMIALPALRNNISPVCGVPSYHKRSLKLECPYRKVFPLSDKWNTTFYDPQDPNVNYESFISGSNELKQGQGRNWHVPVRNQRVVLDQLMFHLEHGIKDALSKKYLDKISLTFHTPGDAVLDQSNCLESYYLSVTYGQDDEPSLSTEIRDSQGVQVTTMSLREGKSKLQAMLNGVVDHFRLVPEVIKDLRMRTLPSGYPLAIQLLYTDTAPADYQAMYFSRSAGIMVLEESDVVASEDGKYTFETDFHGLAFNYSLAPREGFTKKEQRPSAVVQSPSALAIAPSRKITRSVSKLRRNPSQFSVSDGDRTQSNILHEIQGVAHHVSRRDDSSQLDTQQYSTSPAAPFMPAKPNPVKPSGYDIPDYIEALRKNAESKLHFRAPRHDGWLHSLQDHEINCECMSRKHDGLMIECLECYRFHHAECYAYGYLSQAPRTEFCYSCIKKIFGYENIWMTSRRIDCQSRRVIRFFQNHLDRKTLAEVATHLGSDARTEHLETLTVETLGELVRYGYILHYREEQSQKVTENSEFELAVGKEEPIRHNLFDPRKGFGHLFADISTQLASNVTPVSSIERSESKDRRLSPEVPRLPRDVSRNAPIFLRVGSPILASKSSTRELSATSEIPAAKDDLLKAGESNPGLELPDTRKSKKDSVTISMAAESAWNAGFLFAAYLS</sequence>
<feature type="domain" description="HORMA" evidence="2">
    <location>
        <begin position="126"/>
        <end position="277"/>
    </location>
</feature>
<dbReference type="Gene3D" id="3.30.40.10">
    <property type="entry name" value="Zinc/RING finger domain, C3HC4 (zinc finger)"/>
    <property type="match status" value="1"/>
</dbReference>
<accession>A0A1E1KD22</accession>
<dbReference type="OrthoDB" id="1928087at2759"/>
<evidence type="ECO:0000313" key="3">
    <source>
        <dbReference type="EMBL" id="CZS95957.1"/>
    </source>
</evidence>
<evidence type="ECO:0000259" key="2">
    <source>
        <dbReference type="Pfam" id="PF02301"/>
    </source>
</evidence>
<feature type="compositionally biased region" description="Basic and acidic residues" evidence="1">
    <location>
        <begin position="625"/>
        <end position="640"/>
    </location>
</feature>
<dbReference type="InterPro" id="IPR003511">
    <property type="entry name" value="HORMA_dom"/>
</dbReference>
<evidence type="ECO:0000313" key="4">
    <source>
        <dbReference type="Proteomes" id="UP000178912"/>
    </source>
</evidence>
<feature type="region of interest" description="Disordered" evidence="1">
    <location>
        <begin position="379"/>
        <end position="407"/>
    </location>
</feature>
<keyword evidence="4" id="KW-1185">Reference proteome</keyword>
<dbReference type="Pfam" id="PF02301">
    <property type="entry name" value="HORMA"/>
    <property type="match status" value="1"/>
</dbReference>
<dbReference type="InterPro" id="IPR036570">
    <property type="entry name" value="HORMA_dom_sf"/>
</dbReference>
<proteinExistence type="predicted"/>
<protein>
    <recommendedName>
        <fullName evidence="2">HORMA domain-containing protein</fullName>
    </recommendedName>
</protein>
<dbReference type="InterPro" id="IPR013083">
    <property type="entry name" value="Znf_RING/FYVE/PHD"/>
</dbReference>
<name>A0A1E1KD22_9HELO</name>
<dbReference type="Proteomes" id="UP000178912">
    <property type="component" value="Unassembled WGS sequence"/>
</dbReference>
<dbReference type="Gene3D" id="3.30.900.10">
    <property type="entry name" value="HORMA domain"/>
    <property type="match status" value="1"/>
</dbReference>